<evidence type="ECO:0000313" key="3">
    <source>
        <dbReference type="Proteomes" id="UP000256970"/>
    </source>
</evidence>
<accession>A0A383W3G4</accession>
<keyword evidence="1" id="KW-0472">Membrane</keyword>
<feature type="transmembrane region" description="Helical" evidence="1">
    <location>
        <begin position="66"/>
        <end position="86"/>
    </location>
</feature>
<keyword evidence="1" id="KW-1133">Transmembrane helix</keyword>
<gene>
    <name evidence="2" type="ORF">BQ4739_LOCUS12388</name>
</gene>
<organism evidence="2 3">
    <name type="scientific">Tetradesmus obliquus</name>
    <name type="common">Green alga</name>
    <name type="synonym">Acutodesmus obliquus</name>
    <dbReference type="NCBI Taxonomy" id="3088"/>
    <lineage>
        <taxon>Eukaryota</taxon>
        <taxon>Viridiplantae</taxon>
        <taxon>Chlorophyta</taxon>
        <taxon>core chlorophytes</taxon>
        <taxon>Chlorophyceae</taxon>
        <taxon>CS clade</taxon>
        <taxon>Sphaeropleales</taxon>
        <taxon>Scenedesmaceae</taxon>
        <taxon>Tetradesmus</taxon>
    </lineage>
</organism>
<name>A0A383W3G4_TETOB</name>
<keyword evidence="1" id="KW-0812">Transmembrane</keyword>
<keyword evidence="3" id="KW-1185">Reference proteome</keyword>
<dbReference type="EMBL" id="FNXT01001117">
    <property type="protein sequence ID" value="SZX72197.1"/>
    <property type="molecule type" value="Genomic_DNA"/>
</dbReference>
<dbReference type="Proteomes" id="UP000256970">
    <property type="component" value="Unassembled WGS sequence"/>
</dbReference>
<dbReference type="AlphaFoldDB" id="A0A383W3G4"/>
<evidence type="ECO:0000256" key="1">
    <source>
        <dbReference type="SAM" id="Phobius"/>
    </source>
</evidence>
<reference evidence="2 3" key="1">
    <citation type="submission" date="2016-10" db="EMBL/GenBank/DDBJ databases">
        <authorList>
            <person name="Cai Z."/>
        </authorList>
    </citation>
    <scope>NUCLEOTIDE SEQUENCE [LARGE SCALE GENOMIC DNA]</scope>
</reference>
<sequence length="113" mass="12801">MAKERSSIRQRTGKVEAEQLSSAAKLTAEEPATLWDQVNFYVAQHIGMVWCIVGVALLCCGYDKEWMHNTTLCLVSLGLCLVGMFFHEFRPFNAQQVYEEQQQQQKAASEAAR</sequence>
<feature type="transmembrane region" description="Helical" evidence="1">
    <location>
        <begin position="40"/>
        <end position="59"/>
    </location>
</feature>
<proteinExistence type="predicted"/>
<evidence type="ECO:0000313" key="2">
    <source>
        <dbReference type="EMBL" id="SZX72197.1"/>
    </source>
</evidence>
<protein>
    <submittedName>
        <fullName evidence="2">Uncharacterized protein</fullName>
    </submittedName>
</protein>